<feature type="transmembrane region" description="Helical" evidence="1">
    <location>
        <begin position="20"/>
        <end position="42"/>
    </location>
</feature>
<accession>A0ABS4G8B9</accession>
<name>A0ABS4G8B9_9CLOT</name>
<dbReference type="InterPro" id="IPR028087">
    <property type="entry name" value="Tad_N"/>
</dbReference>
<evidence type="ECO:0000259" key="2">
    <source>
        <dbReference type="Pfam" id="PF13400"/>
    </source>
</evidence>
<organism evidence="3 4">
    <name type="scientific">Youngiibacter multivorans</name>
    <dbReference type="NCBI Taxonomy" id="937251"/>
    <lineage>
        <taxon>Bacteria</taxon>
        <taxon>Bacillati</taxon>
        <taxon>Bacillota</taxon>
        <taxon>Clostridia</taxon>
        <taxon>Eubacteriales</taxon>
        <taxon>Clostridiaceae</taxon>
        <taxon>Youngiibacter</taxon>
    </lineage>
</organism>
<evidence type="ECO:0000313" key="4">
    <source>
        <dbReference type="Proteomes" id="UP001519271"/>
    </source>
</evidence>
<evidence type="ECO:0000313" key="3">
    <source>
        <dbReference type="EMBL" id="MBP1920805.1"/>
    </source>
</evidence>
<dbReference type="Proteomes" id="UP001519271">
    <property type="component" value="Unassembled WGS sequence"/>
</dbReference>
<sequence length="328" mass="36230">MKRSILKRFFKGEDGSVTILVALSMTVLMGFAALSVDIGMLYNQKREVQNAADAAALAGAMSLPNATLAKSVAKSAAAKNLLQDTSLDTISYSVVPVTPFDGNKTEIEVTVTRKVKTIFAQVLGIADSEVSARAVAKQRSTWAGQSLPFINVNNNYSEDDPITFTIWDKDSEGFYASIDQSDWSGLGDSPNRSFEVTYLDGVNINNGVEANPEAKKKILEEIWDNIQDSDDKTVYILSLKASIIKSKHVTLHNIITGETENIAIEDINTYIQSTKWYIDEDDLVLLEVNLDKYKFKEITLTYKDHHDINTSTLPDVHGVMIYASSLID</sequence>
<reference evidence="3 4" key="1">
    <citation type="submission" date="2021-03" db="EMBL/GenBank/DDBJ databases">
        <title>Genomic Encyclopedia of Type Strains, Phase IV (KMG-IV): sequencing the most valuable type-strain genomes for metagenomic binning, comparative biology and taxonomic classification.</title>
        <authorList>
            <person name="Goeker M."/>
        </authorList>
    </citation>
    <scope>NUCLEOTIDE SEQUENCE [LARGE SCALE GENOMIC DNA]</scope>
    <source>
        <strain evidence="3 4">DSM 6139</strain>
    </source>
</reference>
<dbReference type="EMBL" id="JAGGKC010000041">
    <property type="protein sequence ID" value="MBP1920805.1"/>
    <property type="molecule type" value="Genomic_DNA"/>
</dbReference>
<dbReference type="RefSeq" id="WP_209460965.1">
    <property type="nucleotide sequence ID" value="NZ_JAGGKC010000041.1"/>
</dbReference>
<comment type="caution">
    <text evidence="3">The sequence shown here is derived from an EMBL/GenBank/DDBJ whole genome shotgun (WGS) entry which is preliminary data.</text>
</comment>
<evidence type="ECO:0000256" key="1">
    <source>
        <dbReference type="SAM" id="Phobius"/>
    </source>
</evidence>
<keyword evidence="1" id="KW-0812">Transmembrane</keyword>
<proteinExistence type="predicted"/>
<dbReference type="Pfam" id="PF13400">
    <property type="entry name" value="Tad"/>
    <property type="match status" value="1"/>
</dbReference>
<protein>
    <submittedName>
        <fullName evidence="3">Flp pilus assembly protein TadG</fullName>
    </submittedName>
</protein>
<keyword evidence="1" id="KW-0472">Membrane</keyword>
<feature type="domain" description="Putative Flp pilus-assembly TadG-like N-terminal" evidence="2">
    <location>
        <begin position="15"/>
        <end position="61"/>
    </location>
</feature>
<keyword evidence="1" id="KW-1133">Transmembrane helix</keyword>
<keyword evidence="4" id="KW-1185">Reference proteome</keyword>
<gene>
    <name evidence="3" type="ORF">J2Z34_003322</name>
</gene>